<evidence type="ECO:0000313" key="2">
    <source>
        <dbReference type="EMBL" id="MDG4526888.1"/>
    </source>
</evidence>
<dbReference type="Gene3D" id="3.90.640.30">
    <property type="match status" value="1"/>
</dbReference>
<dbReference type="Pfam" id="PF18627">
    <property type="entry name" value="PgdA_N"/>
    <property type="match status" value="1"/>
</dbReference>
<dbReference type="Proteomes" id="UP001152875">
    <property type="component" value="Unassembled WGS sequence"/>
</dbReference>
<dbReference type="RefSeq" id="WP_277944653.1">
    <property type="nucleotide sequence ID" value="NZ_JANFMO010000028.1"/>
</dbReference>
<evidence type="ECO:0000259" key="1">
    <source>
        <dbReference type="Pfam" id="PF18627"/>
    </source>
</evidence>
<proteinExistence type="predicted"/>
<protein>
    <recommendedName>
        <fullName evidence="1">Peptidoglycan GlcNAc deacetylase N-terminal domain-containing protein</fullName>
    </recommendedName>
</protein>
<comment type="caution">
    <text evidence="2">The sequence shown here is derived from an EMBL/GenBank/DDBJ whole genome shotgun (WGS) entry which is preliminary data.</text>
</comment>
<organism evidence="2 3">
    <name type="scientific">Streptococcus suis</name>
    <dbReference type="NCBI Taxonomy" id="1307"/>
    <lineage>
        <taxon>Bacteria</taxon>
        <taxon>Bacillati</taxon>
        <taxon>Bacillota</taxon>
        <taxon>Bacilli</taxon>
        <taxon>Lactobacillales</taxon>
        <taxon>Streptococcaceae</taxon>
        <taxon>Streptococcus</taxon>
    </lineage>
</organism>
<dbReference type="EMBL" id="JANFMP010000011">
    <property type="protein sequence ID" value="MDG4526888.1"/>
    <property type="molecule type" value="Genomic_DNA"/>
</dbReference>
<dbReference type="AlphaFoldDB" id="A0A9X4RVZ9"/>
<reference evidence="2" key="1">
    <citation type="submission" date="2022-07" db="EMBL/GenBank/DDBJ databases">
        <title>Whole Genome Sequencing of Streptococcus suis.</title>
        <authorList>
            <person name="Dai X."/>
            <person name="Huang J."/>
            <person name="Wang L."/>
        </authorList>
    </citation>
    <scope>NUCLEOTIDE SEQUENCE</scope>
    <source>
        <strain evidence="2">XNB2</strain>
    </source>
</reference>
<gene>
    <name evidence="2" type="ORF">NOL13_05630</name>
</gene>
<sequence length="264" mass="29994">MLVLLVHLLVLLLLVLLIATGLSCIGIYWLGKEQNRLLNEQWHALNIRIINDLGTKIDAIGGPQNPRIIGFFQRDDTTAISQRIGTASEEELKIAKPDNLFQKEWIVLYPQTRSSPFENTSAYAVMKTSIKADWLHVTTSSETELDIFYEKADESLLTLEDLVQDKESFRTTLKTILVSAKNEAEIQVQKDILEMFESDDWSAIPFAYTEKSLILEKAVISISAFVDSLNPYYFSEQTLADLRLSEESRQALEDSVDKTIITYP</sequence>
<feature type="domain" description="Peptidoglycan GlcNAc deacetylase N-terminal" evidence="1">
    <location>
        <begin position="78"/>
        <end position="216"/>
    </location>
</feature>
<name>A0A9X4RVZ9_STRSU</name>
<evidence type="ECO:0000313" key="3">
    <source>
        <dbReference type="Proteomes" id="UP001152875"/>
    </source>
</evidence>
<dbReference type="InterPro" id="IPR040802">
    <property type="entry name" value="PgdA_N"/>
</dbReference>
<accession>A0A9X4RVZ9</accession>
<dbReference type="SUPFAM" id="SSF144015">
    <property type="entry name" value="Peptidoglycan deacetylase N-terminal noncatalytic region"/>
    <property type="match status" value="1"/>
</dbReference>